<accession>A0A919X5E9</accession>
<sequence>MSEEKTLLEFETDYFGIKGNKEGVLKIPKEHYTLTNERILIRKQGVMTKTLNDIELFKVKDISVNQTLTDKVRNVGDIVVISANESNPRITLKKVKNPHEVKEEIRNAAKAATEKAGISYKYDL</sequence>
<evidence type="ECO:0000313" key="3">
    <source>
        <dbReference type="Proteomes" id="UP000676917"/>
    </source>
</evidence>
<organism evidence="2 3">
    <name type="scientific">Ornithinibacillus bavariensis</name>
    <dbReference type="NCBI Taxonomy" id="545502"/>
    <lineage>
        <taxon>Bacteria</taxon>
        <taxon>Bacillati</taxon>
        <taxon>Bacillota</taxon>
        <taxon>Bacilli</taxon>
        <taxon>Bacillales</taxon>
        <taxon>Bacillaceae</taxon>
        <taxon>Ornithinibacillus</taxon>
    </lineage>
</organism>
<gene>
    <name evidence="2" type="ORF">J43TS3_08520</name>
</gene>
<dbReference type="AlphaFoldDB" id="A0A919X5E9"/>
<protein>
    <recommendedName>
        <fullName evidence="1">YdbS-like PH domain-containing protein</fullName>
    </recommendedName>
</protein>
<reference evidence="2" key="1">
    <citation type="submission" date="2021-03" db="EMBL/GenBank/DDBJ databases">
        <title>Antimicrobial resistance genes in bacteria isolated from Japanese honey, and their potential for conferring macrolide and lincosamide resistance in the American foulbrood pathogen Paenibacillus larvae.</title>
        <authorList>
            <person name="Okamoto M."/>
            <person name="Kumagai M."/>
            <person name="Kanamori H."/>
            <person name="Takamatsu D."/>
        </authorList>
    </citation>
    <scope>NUCLEOTIDE SEQUENCE</scope>
    <source>
        <strain evidence="2">J43TS3</strain>
    </source>
</reference>
<dbReference type="Proteomes" id="UP000676917">
    <property type="component" value="Unassembled WGS sequence"/>
</dbReference>
<dbReference type="Pfam" id="PF03703">
    <property type="entry name" value="bPH_2"/>
    <property type="match status" value="1"/>
</dbReference>
<name>A0A919X5E9_9BACI</name>
<dbReference type="PANTHER" id="PTHR37938:SF1">
    <property type="entry name" value="BLL0215 PROTEIN"/>
    <property type="match status" value="1"/>
</dbReference>
<proteinExistence type="predicted"/>
<evidence type="ECO:0000259" key="1">
    <source>
        <dbReference type="Pfam" id="PF03703"/>
    </source>
</evidence>
<dbReference type="RefSeq" id="WP_212919724.1">
    <property type="nucleotide sequence ID" value="NZ_BORP01000001.1"/>
</dbReference>
<comment type="caution">
    <text evidence="2">The sequence shown here is derived from an EMBL/GenBank/DDBJ whole genome shotgun (WGS) entry which is preliminary data.</text>
</comment>
<keyword evidence="3" id="KW-1185">Reference proteome</keyword>
<evidence type="ECO:0000313" key="2">
    <source>
        <dbReference type="EMBL" id="GIO26241.1"/>
    </source>
</evidence>
<dbReference type="PANTHER" id="PTHR37938">
    <property type="entry name" value="BLL0215 PROTEIN"/>
    <property type="match status" value="1"/>
</dbReference>
<dbReference type="InterPro" id="IPR005182">
    <property type="entry name" value="YdbS-like_PH"/>
</dbReference>
<dbReference type="EMBL" id="BORP01000001">
    <property type="protein sequence ID" value="GIO26241.1"/>
    <property type="molecule type" value="Genomic_DNA"/>
</dbReference>
<feature type="domain" description="YdbS-like PH" evidence="1">
    <location>
        <begin position="31"/>
        <end position="105"/>
    </location>
</feature>